<name>A0A448X4B0_9PLAT</name>
<reference evidence="2" key="1">
    <citation type="submission" date="2018-11" db="EMBL/GenBank/DDBJ databases">
        <authorList>
            <consortium name="Pathogen Informatics"/>
        </authorList>
    </citation>
    <scope>NUCLEOTIDE SEQUENCE</scope>
</reference>
<dbReference type="Gene3D" id="2.60.40.10">
    <property type="entry name" value="Immunoglobulins"/>
    <property type="match status" value="1"/>
</dbReference>
<feature type="domain" description="Fibronectin type-III" evidence="1">
    <location>
        <begin position="1"/>
        <end position="102"/>
    </location>
</feature>
<sequence>MKDIEVTWCEPRECAGTPLTNYQLEFRPTNRRAWQTLTVPGTFDEPLCIPASQKNLFIPVSSKETSSTLAANTDYFFRVAARNEVGLSEFAETRDSIRTPLKPGKRLILYLADSLRLA</sequence>
<dbReference type="Pfam" id="PF00041">
    <property type="entry name" value="fn3"/>
    <property type="match status" value="1"/>
</dbReference>
<dbReference type="InterPro" id="IPR013783">
    <property type="entry name" value="Ig-like_fold"/>
</dbReference>
<organism evidence="2 3">
    <name type="scientific">Protopolystoma xenopodis</name>
    <dbReference type="NCBI Taxonomy" id="117903"/>
    <lineage>
        <taxon>Eukaryota</taxon>
        <taxon>Metazoa</taxon>
        <taxon>Spiralia</taxon>
        <taxon>Lophotrochozoa</taxon>
        <taxon>Platyhelminthes</taxon>
        <taxon>Monogenea</taxon>
        <taxon>Polyopisthocotylea</taxon>
        <taxon>Polystomatidea</taxon>
        <taxon>Polystomatidae</taxon>
        <taxon>Protopolystoma</taxon>
    </lineage>
</organism>
<evidence type="ECO:0000313" key="3">
    <source>
        <dbReference type="Proteomes" id="UP000784294"/>
    </source>
</evidence>
<evidence type="ECO:0000259" key="1">
    <source>
        <dbReference type="PROSITE" id="PS50853"/>
    </source>
</evidence>
<dbReference type="CDD" id="cd00063">
    <property type="entry name" value="FN3"/>
    <property type="match status" value="1"/>
</dbReference>
<keyword evidence="3" id="KW-1185">Reference proteome</keyword>
<evidence type="ECO:0000313" key="2">
    <source>
        <dbReference type="EMBL" id="VEL27676.1"/>
    </source>
</evidence>
<comment type="caution">
    <text evidence="2">The sequence shown here is derived from an EMBL/GenBank/DDBJ whole genome shotgun (WGS) entry which is preliminary data.</text>
</comment>
<proteinExistence type="predicted"/>
<dbReference type="EMBL" id="CAAALY010088938">
    <property type="protein sequence ID" value="VEL27676.1"/>
    <property type="molecule type" value="Genomic_DNA"/>
</dbReference>
<dbReference type="OrthoDB" id="6158926at2759"/>
<gene>
    <name evidence="2" type="ORF">PXEA_LOCUS21116</name>
</gene>
<dbReference type="PROSITE" id="PS50853">
    <property type="entry name" value="FN3"/>
    <property type="match status" value="1"/>
</dbReference>
<accession>A0A448X4B0</accession>
<dbReference type="PRINTS" id="PR00014">
    <property type="entry name" value="FNTYPEIII"/>
</dbReference>
<dbReference type="Proteomes" id="UP000784294">
    <property type="component" value="Unassembled WGS sequence"/>
</dbReference>
<dbReference type="AlphaFoldDB" id="A0A448X4B0"/>
<protein>
    <recommendedName>
        <fullName evidence="1">Fibronectin type-III domain-containing protein</fullName>
    </recommendedName>
</protein>
<dbReference type="InterPro" id="IPR003961">
    <property type="entry name" value="FN3_dom"/>
</dbReference>
<dbReference type="InterPro" id="IPR036116">
    <property type="entry name" value="FN3_sf"/>
</dbReference>
<dbReference type="SUPFAM" id="SSF49265">
    <property type="entry name" value="Fibronectin type III"/>
    <property type="match status" value="1"/>
</dbReference>